<keyword evidence="3 5" id="KW-0378">Hydrolase</keyword>
<dbReference type="KEGG" id="tcr:504047.34"/>
<dbReference type="GeneID" id="3541205"/>
<dbReference type="InterPro" id="IPR020456">
    <property type="entry name" value="Acylphosphatase"/>
</dbReference>
<dbReference type="RefSeq" id="XP_810445.1">
    <property type="nucleotide sequence ID" value="XM_805352.1"/>
</dbReference>
<comment type="caution">
    <text evidence="9">The sequence shown here is derived from an EMBL/GenBank/DDBJ whole genome shotgun (WGS) entry which is preliminary data.</text>
</comment>
<dbReference type="STRING" id="353153.Q4D7T9"/>
<comment type="catalytic activity">
    <reaction evidence="4 5">
        <text>an acyl phosphate + H2O = a carboxylate + phosphate + H(+)</text>
        <dbReference type="Rhea" id="RHEA:14965"/>
        <dbReference type="ChEBI" id="CHEBI:15377"/>
        <dbReference type="ChEBI" id="CHEBI:15378"/>
        <dbReference type="ChEBI" id="CHEBI:29067"/>
        <dbReference type="ChEBI" id="CHEBI:43474"/>
        <dbReference type="ChEBI" id="CHEBI:59918"/>
        <dbReference type="EC" id="3.6.1.7"/>
    </reaction>
</comment>
<keyword evidence="10" id="KW-1185">Reference proteome</keyword>
<evidence type="ECO:0000256" key="1">
    <source>
        <dbReference type="ARBA" id="ARBA00005614"/>
    </source>
</evidence>
<evidence type="ECO:0000313" key="9">
    <source>
        <dbReference type="EMBL" id="EAN88594.1"/>
    </source>
</evidence>
<dbReference type="eggNOG" id="KOG3360">
    <property type="taxonomic scope" value="Eukaryota"/>
</dbReference>
<dbReference type="AlphaFoldDB" id="Q4D7T9"/>
<dbReference type="Proteomes" id="UP000002296">
    <property type="component" value="Unassembled WGS sequence"/>
</dbReference>
<dbReference type="InterPro" id="IPR001792">
    <property type="entry name" value="Acylphosphatase-like_dom"/>
</dbReference>
<dbReference type="PROSITE" id="PS00151">
    <property type="entry name" value="ACYLPHOSPHATASE_2"/>
    <property type="match status" value="1"/>
</dbReference>
<reference evidence="9 10" key="1">
    <citation type="journal article" date="2005" name="Science">
        <title>The genome sequence of Trypanosoma cruzi, etiologic agent of Chagas disease.</title>
        <authorList>
            <person name="El-Sayed N.M."/>
            <person name="Myler P.J."/>
            <person name="Bartholomeu D.C."/>
            <person name="Nilsson D."/>
            <person name="Aggarwal G."/>
            <person name="Tran A.N."/>
            <person name="Ghedin E."/>
            <person name="Worthey E.A."/>
            <person name="Delcher A.L."/>
            <person name="Blandin G."/>
            <person name="Westenberger S.J."/>
            <person name="Caler E."/>
            <person name="Cerqueira G.C."/>
            <person name="Branche C."/>
            <person name="Haas B."/>
            <person name="Anupama A."/>
            <person name="Arner E."/>
            <person name="Aslund L."/>
            <person name="Attipoe P."/>
            <person name="Bontempi E."/>
            <person name="Bringaud F."/>
            <person name="Burton P."/>
            <person name="Cadag E."/>
            <person name="Campbell D.A."/>
            <person name="Carrington M."/>
            <person name="Crabtree J."/>
            <person name="Darban H."/>
            <person name="da Silveira J.F."/>
            <person name="de Jong P."/>
            <person name="Edwards K."/>
            <person name="Englund P.T."/>
            <person name="Fazelina G."/>
            <person name="Feldblyum T."/>
            <person name="Ferella M."/>
            <person name="Frasch A.C."/>
            <person name="Gull K."/>
            <person name="Horn D."/>
            <person name="Hou L."/>
            <person name="Huang Y."/>
            <person name="Kindlund E."/>
            <person name="Klingbeil M."/>
            <person name="Kluge S."/>
            <person name="Koo H."/>
            <person name="Lacerda D."/>
            <person name="Levin M.J."/>
            <person name="Lorenzi H."/>
            <person name="Louie T."/>
            <person name="Machado C.R."/>
            <person name="McCulloch R."/>
            <person name="McKenna A."/>
            <person name="Mizuno Y."/>
            <person name="Mottram J.C."/>
            <person name="Nelson S."/>
            <person name="Ochaya S."/>
            <person name="Osoegawa K."/>
            <person name="Pai G."/>
            <person name="Parsons M."/>
            <person name="Pentony M."/>
            <person name="Pettersson U."/>
            <person name="Pop M."/>
            <person name="Ramirez J.L."/>
            <person name="Rinta J."/>
            <person name="Robertson L."/>
            <person name="Salzberg S.L."/>
            <person name="Sanchez D.O."/>
            <person name="Seyler A."/>
            <person name="Sharma R."/>
            <person name="Shetty J."/>
            <person name="Simpson A.J."/>
            <person name="Sisk E."/>
            <person name="Tammi M.T."/>
            <person name="Tarleton R."/>
            <person name="Teixeira S."/>
            <person name="Van Aken S."/>
            <person name="Vogt C."/>
            <person name="Ward P.N."/>
            <person name="Wickstead B."/>
            <person name="Wortman J."/>
            <person name="White O."/>
            <person name="Fraser C.M."/>
            <person name="Stuart K.D."/>
            <person name="Andersson B."/>
        </authorList>
    </citation>
    <scope>NUCLEOTIDE SEQUENCE [LARGE SCALE GENOMIC DNA]</scope>
    <source>
        <strain evidence="9 10">CL Brener</strain>
    </source>
</reference>
<dbReference type="InterPro" id="IPR017968">
    <property type="entry name" value="Acylphosphatase_CS"/>
</dbReference>
<dbReference type="PANTHER" id="PTHR10029">
    <property type="entry name" value="ACYLPHOSPHATASE"/>
    <property type="match status" value="1"/>
</dbReference>
<dbReference type="EC" id="3.6.1.7" evidence="2 5"/>
<dbReference type="EMBL" id="AAHK01000864">
    <property type="protein sequence ID" value="EAN88594.1"/>
    <property type="molecule type" value="Genomic_DNA"/>
</dbReference>
<evidence type="ECO:0000256" key="7">
    <source>
        <dbReference type="SAM" id="Phobius"/>
    </source>
</evidence>
<evidence type="ECO:0000259" key="8">
    <source>
        <dbReference type="PROSITE" id="PS51160"/>
    </source>
</evidence>
<evidence type="ECO:0000256" key="5">
    <source>
        <dbReference type="PROSITE-ProRule" id="PRU00520"/>
    </source>
</evidence>
<proteinExistence type="inferred from homology"/>
<evidence type="ECO:0000256" key="3">
    <source>
        <dbReference type="ARBA" id="ARBA00022801"/>
    </source>
</evidence>
<dbReference type="PROSITE" id="PS51160">
    <property type="entry name" value="ACYLPHOSPHATASE_3"/>
    <property type="match status" value="1"/>
</dbReference>
<dbReference type="Pfam" id="PF00708">
    <property type="entry name" value="Acylphosphatase"/>
    <property type="match status" value="1"/>
</dbReference>
<dbReference type="SMR" id="Q4D7T9"/>
<feature type="domain" description="Acylphosphatase-like" evidence="8">
    <location>
        <begin position="66"/>
        <end position="155"/>
    </location>
</feature>
<dbReference type="InParanoid" id="Q4D7T9"/>
<accession>Q4D7T9</accession>
<dbReference type="PaxDb" id="353153-Q4D7T9"/>
<organism evidence="9 10">
    <name type="scientific">Trypanosoma cruzi (strain CL Brener)</name>
    <dbReference type="NCBI Taxonomy" id="353153"/>
    <lineage>
        <taxon>Eukaryota</taxon>
        <taxon>Discoba</taxon>
        <taxon>Euglenozoa</taxon>
        <taxon>Kinetoplastea</taxon>
        <taxon>Metakinetoplastina</taxon>
        <taxon>Trypanosomatida</taxon>
        <taxon>Trypanosomatidae</taxon>
        <taxon>Trypanosoma</taxon>
        <taxon>Schizotrypanum</taxon>
    </lineage>
</organism>
<evidence type="ECO:0000313" key="10">
    <source>
        <dbReference type="Proteomes" id="UP000002296"/>
    </source>
</evidence>
<dbReference type="Gene3D" id="3.30.70.100">
    <property type="match status" value="1"/>
</dbReference>
<name>Q4D7T9_TRYCC</name>
<feature type="active site" evidence="5">
    <location>
        <position position="81"/>
    </location>
</feature>
<gene>
    <name evidence="9" type="ORF">Tc00.1047053504047.34</name>
</gene>
<sequence length="155" mass="17633">MIIFLLSFSFFFTHSFRLLVILYSPLIFCLFLLLFFFFFAPATQREGPATPKGEGGMSAPKPAIVVCHVFVRGRVQGVFYRKYTQRAALERGVRGWVRNLEDGRVEMMAEGLKENVDSLVEWCRVGSPKSRVDGVEATIVSSGDAYTFKTFEVRR</sequence>
<keyword evidence="7" id="KW-1133">Transmembrane helix</keyword>
<protein>
    <recommendedName>
        <fullName evidence="2 5">acylphosphatase</fullName>
        <ecNumber evidence="2 5">3.6.1.7</ecNumber>
    </recommendedName>
</protein>
<keyword evidence="7" id="KW-0472">Membrane</keyword>
<evidence type="ECO:0000256" key="2">
    <source>
        <dbReference type="ARBA" id="ARBA00012150"/>
    </source>
</evidence>
<dbReference type="PANTHER" id="PTHR10029:SF3">
    <property type="entry name" value="ACYLPHOSPHATASE-RELATED"/>
    <property type="match status" value="1"/>
</dbReference>
<comment type="similarity">
    <text evidence="1 6">Belongs to the acylphosphatase family.</text>
</comment>
<feature type="active site" evidence="5">
    <location>
        <position position="99"/>
    </location>
</feature>
<feature type="transmembrane region" description="Helical" evidence="7">
    <location>
        <begin position="20"/>
        <end position="40"/>
    </location>
</feature>
<dbReference type="OMA" id="SDECLFI"/>
<keyword evidence="7" id="KW-0812">Transmembrane</keyword>
<evidence type="ECO:0000256" key="6">
    <source>
        <dbReference type="RuleBase" id="RU004168"/>
    </source>
</evidence>
<dbReference type="InterPro" id="IPR036046">
    <property type="entry name" value="Acylphosphatase-like_dom_sf"/>
</dbReference>
<dbReference type="SUPFAM" id="SSF54975">
    <property type="entry name" value="Acylphosphatase/BLUF domain-like"/>
    <property type="match status" value="1"/>
</dbReference>
<dbReference type="GO" id="GO:0003998">
    <property type="term" value="F:acylphosphatase activity"/>
    <property type="evidence" value="ECO:0007669"/>
    <property type="project" value="UniProtKB-EC"/>
</dbReference>
<evidence type="ECO:0000256" key="4">
    <source>
        <dbReference type="ARBA" id="ARBA00047645"/>
    </source>
</evidence>